<feature type="domain" description="TauD/TfdA-like" evidence="7">
    <location>
        <begin position="197"/>
        <end position="439"/>
    </location>
</feature>
<feature type="domain" description="Gamma-butyrobetaine hydroxylase-like N-terminal" evidence="8">
    <location>
        <begin position="84"/>
        <end position="147"/>
    </location>
</feature>
<keyword evidence="5" id="KW-0560">Oxidoreductase</keyword>
<accession>A0A8H2WUW2</accession>
<dbReference type="GO" id="GO:0005739">
    <property type="term" value="C:mitochondrion"/>
    <property type="evidence" value="ECO:0007669"/>
    <property type="project" value="TreeGrafter"/>
</dbReference>
<keyword evidence="3" id="KW-0479">Metal-binding</keyword>
<dbReference type="GO" id="GO:0046872">
    <property type="term" value="F:metal ion binding"/>
    <property type="evidence" value="ECO:0007669"/>
    <property type="project" value="UniProtKB-KW"/>
</dbReference>
<reference evidence="9" key="1">
    <citation type="submission" date="2021-01" db="EMBL/GenBank/DDBJ databases">
        <authorList>
            <person name="Kaushik A."/>
        </authorList>
    </citation>
    <scope>NUCLEOTIDE SEQUENCE</scope>
    <source>
        <strain evidence="9">AG3-T5</strain>
    </source>
</reference>
<name>A0A8H2WUW2_9AGAM</name>
<keyword evidence="6" id="KW-0408">Iron</keyword>
<evidence type="ECO:0000256" key="5">
    <source>
        <dbReference type="ARBA" id="ARBA00023002"/>
    </source>
</evidence>
<dbReference type="GO" id="GO:0016706">
    <property type="term" value="F:2-oxoglutarate-dependent dioxygenase activity"/>
    <property type="evidence" value="ECO:0007669"/>
    <property type="project" value="UniProtKB-ARBA"/>
</dbReference>
<proteinExistence type="inferred from homology"/>
<organism evidence="9 10">
    <name type="scientific">Rhizoctonia solani</name>
    <dbReference type="NCBI Taxonomy" id="456999"/>
    <lineage>
        <taxon>Eukaryota</taxon>
        <taxon>Fungi</taxon>
        <taxon>Dikarya</taxon>
        <taxon>Basidiomycota</taxon>
        <taxon>Agaricomycotina</taxon>
        <taxon>Agaricomycetes</taxon>
        <taxon>Cantharellales</taxon>
        <taxon>Ceratobasidiaceae</taxon>
        <taxon>Rhizoctonia</taxon>
    </lineage>
</organism>
<dbReference type="InterPro" id="IPR010376">
    <property type="entry name" value="GBBH-like_N"/>
</dbReference>
<dbReference type="Pfam" id="PF06155">
    <property type="entry name" value="GBBH-like_N"/>
    <property type="match status" value="1"/>
</dbReference>
<evidence type="ECO:0000256" key="2">
    <source>
        <dbReference type="ARBA" id="ARBA00008654"/>
    </source>
</evidence>
<evidence type="ECO:0000313" key="9">
    <source>
        <dbReference type="EMBL" id="CAE6409668.1"/>
    </source>
</evidence>
<evidence type="ECO:0000259" key="7">
    <source>
        <dbReference type="Pfam" id="PF02668"/>
    </source>
</evidence>
<comment type="caution">
    <text evidence="9">The sequence shown here is derived from an EMBL/GenBank/DDBJ whole genome shotgun (WGS) entry which is preliminary data.</text>
</comment>
<dbReference type="InterPro" id="IPR042098">
    <property type="entry name" value="TauD-like_sf"/>
</dbReference>
<evidence type="ECO:0000256" key="3">
    <source>
        <dbReference type="ARBA" id="ARBA00022723"/>
    </source>
</evidence>
<comment type="similarity">
    <text evidence="2">Belongs to the gamma-BBH/TMLD family.</text>
</comment>
<dbReference type="Gene3D" id="3.60.130.10">
    <property type="entry name" value="Clavaminate synthase-like"/>
    <property type="match status" value="1"/>
</dbReference>
<protein>
    <recommendedName>
        <fullName evidence="11">Gamma-butyrobetaine dioxygenase</fullName>
    </recommendedName>
</protein>
<dbReference type="PANTHER" id="PTHR10696:SF25">
    <property type="entry name" value="OXIDOREDUCTASE AIM17-RELATED"/>
    <property type="match status" value="1"/>
</dbReference>
<sequence length="462" mass="51889">MNIKMNTTMHRGASALLGLSRPARFISPTTPRHLVARASRYRCLATTATACPIPQRASTDHNLSLQPQDNGIELSGSLFPRPLKLSYDWLRDSCQCAECVHPSTKQKLFRTGDFVRPAPSDASLAQGALHVQWADGHPSVFSLDFLRRYADPTGQARASSHFEDVIARRPWDLSRLPSERFLDFASIKNDPLPAYLQLLRYGILIVRGVPHESTQRGPEGPAGVLEMARLVGLVRETFYGRFWDVINVRASTNIAYTNLNLDLHMDLQYMQHPPHIQLLHCIKNRVEGGTSVFVDAIKAANDLWEQDRASFEVLAQTPIPFHYENDGHHLHCSHPTIQLVPSHLEPANPSGPPRIAHINYSPPFQAPLPPDVSPLIYTALRKYADLLARPEGRFEYTLAEGDCAVFDNRRVLHARTAFWDKNAKEGKPEETNRWLKGCYTEVDDLLDHTRVLLAKRGSTAGL</sequence>
<dbReference type="Proteomes" id="UP000663841">
    <property type="component" value="Unassembled WGS sequence"/>
</dbReference>
<evidence type="ECO:0000259" key="8">
    <source>
        <dbReference type="Pfam" id="PF06155"/>
    </source>
</evidence>
<dbReference type="InterPro" id="IPR003819">
    <property type="entry name" value="TauD/TfdA-like"/>
</dbReference>
<dbReference type="GO" id="GO:0045329">
    <property type="term" value="P:carnitine biosynthetic process"/>
    <property type="evidence" value="ECO:0007669"/>
    <property type="project" value="TreeGrafter"/>
</dbReference>
<dbReference type="PANTHER" id="PTHR10696">
    <property type="entry name" value="GAMMA-BUTYROBETAINE HYDROXYLASE-RELATED"/>
    <property type="match status" value="1"/>
</dbReference>
<keyword evidence="4" id="KW-0223">Dioxygenase</keyword>
<comment type="cofactor">
    <cofactor evidence="1">
        <name>Fe(2+)</name>
        <dbReference type="ChEBI" id="CHEBI:29033"/>
    </cofactor>
</comment>
<dbReference type="Gene3D" id="3.30.2020.30">
    <property type="match status" value="1"/>
</dbReference>
<dbReference type="InterPro" id="IPR050411">
    <property type="entry name" value="AlphaKG_dependent_hydroxylases"/>
</dbReference>
<dbReference type="SUPFAM" id="SSF51197">
    <property type="entry name" value="Clavaminate synthase-like"/>
    <property type="match status" value="1"/>
</dbReference>
<dbReference type="AlphaFoldDB" id="A0A8H2WUW2"/>
<dbReference type="EMBL" id="CAJMWW010000062">
    <property type="protein sequence ID" value="CAE6409668.1"/>
    <property type="molecule type" value="Genomic_DNA"/>
</dbReference>
<dbReference type="InterPro" id="IPR038492">
    <property type="entry name" value="GBBH-like_N_sf"/>
</dbReference>
<evidence type="ECO:0000313" key="10">
    <source>
        <dbReference type="Proteomes" id="UP000663841"/>
    </source>
</evidence>
<gene>
    <name evidence="9" type="ORF">RDB_LOCUS20850</name>
</gene>
<dbReference type="Pfam" id="PF02668">
    <property type="entry name" value="TauD"/>
    <property type="match status" value="1"/>
</dbReference>
<evidence type="ECO:0000256" key="1">
    <source>
        <dbReference type="ARBA" id="ARBA00001954"/>
    </source>
</evidence>
<evidence type="ECO:0000256" key="6">
    <source>
        <dbReference type="ARBA" id="ARBA00023004"/>
    </source>
</evidence>
<evidence type="ECO:0008006" key="11">
    <source>
        <dbReference type="Google" id="ProtNLM"/>
    </source>
</evidence>
<evidence type="ECO:0000256" key="4">
    <source>
        <dbReference type="ARBA" id="ARBA00022964"/>
    </source>
</evidence>